<gene>
    <name evidence="3" type="ORF">LJ655_04990</name>
</gene>
<feature type="region of interest" description="Disordered" evidence="1">
    <location>
        <begin position="426"/>
        <end position="457"/>
    </location>
</feature>
<dbReference type="Proteomes" id="UP001430614">
    <property type="component" value="Unassembled WGS sequence"/>
</dbReference>
<dbReference type="InterPro" id="IPR011990">
    <property type="entry name" value="TPR-like_helical_dom_sf"/>
</dbReference>
<proteinExistence type="predicted"/>
<comment type="caution">
    <text evidence="3">The sequence shown here is derived from an EMBL/GenBank/DDBJ whole genome shotgun (WGS) entry which is preliminary data.</text>
</comment>
<feature type="region of interest" description="Disordered" evidence="1">
    <location>
        <begin position="264"/>
        <end position="313"/>
    </location>
</feature>
<reference evidence="3 4" key="1">
    <citation type="submission" date="2021-11" db="EMBL/GenBank/DDBJ databases">
        <authorList>
            <person name="Oh E.-T."/>
            <person name="Kim S.-B."/>
        </authorList>
    </citation>
    <scope>NUCLEOTIDE SEQUENCE [LARGE SCALE GENOMIC DNA]</scope>
    <source>
        <strain evidence="3 4">MMS20-SJTN17</strain>
    </source>
</reference>
<feature type="compositionally biased region" description="Low complexity" evidence="1">
    <location>
        <begin position="289"/>
        <end position="313"/>
    </location>
</feature>
<dbReference type="EMBL" id="JAJITC010000002">
    <property type="protein sequence ID" value="MCC8401257.1"/>
    <property type="molecule type" value="Genomic_DNA"/>
</dbReference>
<evidence type="ECO:0000256" key="2">
    <source>
        <dbReference type="SAM" id="Phobius"/>
    </source>
</evidence>
<name>A0ABS8K932_9BURK</name>
<dbReference type="RefSeq" id="WP_230560145.1">
    <property type="nucleotide sequence ID" value="NZ_JAJITC010000002.1"/>
</dbReference>
<evidence type="ECO:0008006" key="5">
    <source>
        <dbReference type="Google" id="ProtNLM"/>
    </source>
</evidence>
<feature type="compositionally biased region" description="Low complexity" evidence="1">
    <location>
        <begin position="264"/>
        <end position="282"/>
    </location>
</feature>
<feature type="compositionally biased region" description="Basic and acidic residues" evidence="1">
    <location>
        <begin position="432"/>
        <end position="448"/>
    </location>
</feature>
<evidence type="ECO:0000313" key="4">
    <source>
        <dbReference type="Proteomes" id="UP001430614"/>
    </source>
</evidence>
<keyword evidence="4" id="KW-1185">Reference proteome</keyword>
<keyword evidence="2" id="KW-0812">Transmembrane</keyword>
<organism evidence="3 4">
    <name type="scientific">Paraburkholderia translucens</name>
    <dbReference type="NCBI Taxonomy" id="2886945"/>
    <lineage>
        <taxon>Bacteria</taxon>
        <taxon>Pseudomonadati</taxon>
        <taxon>Pseudomonadota</taxon>
        <taxon>Betaproteobacteria</taxon>
        <taxon>Burkholderiales</taxon>
        <taxon>Burkholderiaceae</taxon>
        <taxon>Paraburkholderia</taxon>
    </lineage>
</organism>
<protein>
    <recommendedName>
        <fullName evidence="5">Tetratricopeptide repeat protein</fullName>
    </recommendedName>
</protein>
<accession>A0ABS8K932</accession>
<dbReference type="Gene3D" id="1.25.40.10">
    <property type="entry name" value="Tetratricopeptide repeat domain"/>
    <property type="match status" value="1"/>
</dbReference>
<feature type="compositionally biased region" description="Low complexity" evidence="1">
    <location>
        <begin position="167"/>
        <end position="185"/>
    </location>
</feature>
<keyword evidence="2" id="KW-1133">Transmembrane helix</keyword>
<evidence type="ECO:0000313" key="3">
    <source>
        <dbReference type="EMBL" id="MCC8401257.1"/>
    </source>
</evidence>
<sequence length="457" mass="47697">MPRHTTSDQPFFHHCSCCGALLPHRLSPCPVCHALPIDSFDTADSRAERTARTRVLAAPRAQFESLPPGGGSPEDRASRRSAQTKLSPYELIDEATFDPAGRRRRHRHALAAAALATLGVAYAGFILLSDDDASVDTPVTVFGTVHSDDPEQSLAANLGKNVTQKGAPSVAAAPKAPAARSAALPAQPPRPVVVARQQPEPVHAAPVAPPPPVGATAPTVARPAIVATASTVAPPPVVTTSHTAAPQPVIASAQTVAQPPAIAPSRTVAPPPATATAHTIAPTTPPGAPISAPTPRGTAVTSTNTNTDTTTAPLTQADKLRADAERNLKAARGYLQRGNLAATRTRLAAVITAQPDNRDARRLRAEVSTLEQQRDALLSLARGCGNVGHWDCALRNANQALQIDSSSKAARRLVALASHQSAWQTMAPPREMPGDARRTVEPSKETPGDIRALLAHH</sequence>
<feature type="region of interest" description="Disordered" evidence="1">
    <location>
        <begin position="59"/>
        <end position="85"/>
    </location>
</feature>
<evidence type="ECO:0000256" key="1">
    <source>
        <dbReference type="SAM" id="MobiDB-lite"/>
    </source>
</evidence>
<keyword evidence="2" id="KW-0472">Membrane</keyword>
<feature type="region of interest" description="Disordered" evidence="1">
    <location>
        <begin position="166"/>
        <end position="189"/>
    </location>
</feature>
<feature type="transmembrane region" description="Helical" evidence="2">
    <location>
        <begin position="109"/>
        <end position="128"/>
    </location>
</feature>